<dbReference type="Gene3D" id="3.20.20.140">
    <property type="entry name" value="Metal-dependent hydrolases"/>
    <property type="match status" value="1"/>
</dbReference>
<reference evidence="5 6" key="1">
    <citation type="submission" date="2010-03" db="EMBL/GenBank/DDBJ databases">
        <title>Complete sequence of Sideroxydans lithotrophicus ES-1.</title>
        <authorList>
            <consortium name="US DOE Joint Genome Institute"/>
            <person name="Lucas S."/>
            <person name="Copeland A."/>
            <person name="Lapidus A."/>
            <person name="Cheng J.-F."/>
            <person name="Bruce D."/>
            <person name="Goodwin L."/>
            <person name="Pitluck S."/>
            <person name="Munk A.C."/>
            <person name="Detter J.C."/>
            <person name="Han C."/>
            <person name="Tapia R."/>
            <person name="Larimer F."/>
            <person name="Land M."/>
            <person name="Hauser L."/>
            <person name="Kyrpides N."/>
            <person name="Ivanova N."/>
            <person name="Emerson D."/>
            <person name="Woyke T."/>
        </authorList>
    </citation>
    <scope>NUCLEOTIDE SEQUENCE [LARGE SCALE GENOMIC DNA]</scope>
    <source>
        <strain evidence="5 6">ES-1</strain>
    </source>
</reference>
<dbReference type="GO" id="GO:0004151">
    <property type="term" value="F:dihydroorotase activity"/>
    <property type="evidence" value="ECO:0007669"/>
    <property type="project" value="InterPro"/>
</dbReference>
<evidence type="ECO:0000256" key="1">
    <source>
        <dbReference type="ARBA" id="ARBA00022833"/>
    </source>
</evidence>
<evidence type="ECO:0000313" key="5">
    <source>
        <dbReference type="EMBL" id="ADE13156.1"/>
    </source>
</evidence>
<dbReference type="GO" id="GO:0004038">
    <property type="term" value="F:allantoinase activity"/>
    <property type="evidence" value="ECO:0007669"/>
    <property type="project" value="TreeGrafter"/>
</dbReference>
<dbReference type="GO" id="GO:0006221">
    <property type="term" value="P:pyrimidine nucleotide biosynthetic process"/>
    <property type="evidence" value="ECO:0007669"/>
    <property type="project" value="UniProtKB-KW"/>
</dbReference>
<dbReference type="KEGG" id="slt:Slit_2931"/>
<dbReference type="Proteomes" id="UP000001625">
    <property type="component" value="Chromosome"/>
</dbReference>
<dbReference type="InterPro" id="IPR050138">
    <property type="entry name" value="DHOase/Allantoinase_Hydrolase"/>
</dbReference>
<dbReference type="RefSeq" id="WP_013031052.1">
    <property type="nucleotide sequence ID" value="NC_013959.1"/>
</dbReference>
<accession>D5CQD5</accession>
<feature type="domain" description="Dihydroorotase catalytic" evidence="4">
    <location>
        <begin position="52"/>
        <end position="238"/>
    </location>
</feature>
<dbReference type="InterPro" id="IPR004722">
    <property type="entry name" value="DHOase"/>
</dbReference>
<evidence type="ECO:0000259" key="3">
    <source>
        <dbReference type="Pfam" id="PF07969"/>
    </source>
</evidence>
<keyword evidence="6" id="KW-1185">Reference proteome</keyword>
<evidence type="ECO:0000259" key="4">
    <source>
        <dbReference type="Pfam" id="PF12890"/>
    </source>
</evidence>
<dbReference type="PANTHER" id="PTHR43668">
    <property type="entry name" value="ALLANTOINASE"/>
    <property type="match status" value="1"/>
</dbReference>
<organism evidence="5 6">
    <name type="scientific">Sideroxydans lithotrophicus (strain ES-1)</name>
    <dbReference type="NCBI Taxonomy" id="580332"/>
    <lineage>
        <taxon>Bacteria</taxon>
        <taxon>Pseudomonadati</taxon>
        <taxon>Pseudomonadota</taxon>
        <taxon>Betaproteobacteria</taxon>
        <taxon>Nitrosomonadales</taxon>
        <taxon>Gallionellaceae</taxon>
        <taxon>Sideroxydans</taxon>
    </lineage>
</organism>
<dbReference type="SUPFAM" id="SSF51338">
    <property type="entry name" value="Composite domain of metallo-dependent hydrolases"/>
    <property type="match status" value="1"/>
</dbReference>
<dbReference type="InterPro" id="IPR024403">
    <property type="entry name" value="DHOase_cat"/>
</dbReference>
<dbReference type="EMBL" id="CP001965">
    <property type="protein sequence ID" value="ADE13156.1"/>
    <property type="molecule type" value="Genomic_DNA"/>
</dbReference>
<name>D5CQD5_SIDLE</name>
<dbReference type="Gene3D" id="2.30.40.10">
    <property type="entry name" value="Urease, subunit C, domain 1"/>
    <property type="match status" value="1"/>
</dbReference>
<dbReference type="GO" id="GO:0006145">
    <property type="term" value="P:purine nucleobase catabolic process"/>
    <property type="evidence" value="ECO:0007669"/>
    <property type="project" value="TreeGrafter"/>
</dbReference>
<feature type="domain" description="Amidohydrolase 3" evidence="3">
    <location>
        <begin position="341"/>
        <end position="422"/>
    </location>
</feature>
<evidence type="ECO:0000256" key="2">
    <source>
        <dbReference type="ARBA" id="ARBA00022975"/>
    </source>
</evidence>
<dbReference type="GO" id="GO:0005737">
    <property type="term" value="C:cytoplasm"/>
    <property type="evidence" value="ECO:0007669"/>
    <property type="project" value="TreeGrafter"/>
</dbReference>
<gene>
    <name evidence="5" type="ordered locus">Slit_2931</name>
</gene>
<proteinExistence type="predicted"/>
<dbReference type="Pfam" id="PF12890">
    <property type="entry name" value="DHOase"/>
    <property type="match status" value="1"/>
</dbReference>
<dbReference type="Pfam" id="PF07969">
    <property type="entry name" value="Amidohydro_3"/>
    <property type="match status" value="1"/>
</dbReference>
<keyword evidence="1" id="KW-0862">Zinc</keyword>
<dbReference type="OrthoDB" id="9803027at2"/>
<keyword evidence="2" id="KW-0665">Pyrimidine biosynthesis</keyword>
<dbReference type="InterPro" id="IPR011059">
    <property type="entry name" value="Metal-dep_hydrolase_composite"/>
</dbReference>
<dbReference type="eggNOG" id="COG0044">
    <property type="taxonomic scope" value="Bacteria"/>
</dbReference>
<sequence length="424" mass="45510">MNIHIKNGRLIDPHNKIDATQDVFIADKRIAAIGKAPQGFAAEQVIDAGGLIVMPGLVDVAARLREPGYEYKATLESEMDAAMAGGVTSLSCPPDTDPPLDEPGLVEMLKHRARLLNQARVFPVGALTYGLKGAELTEMIELAEAGCKAFSQADALLTDTRVLMRAMQYAATFGYRVWLRPQDAFLAKDGVAHDGEVATRLGLPAIPVVAETIALATMLQLARETGVKLHVCRISSAEGVDMVRAAKRQGLAVTCDVSMNHVHLSEMDIGFFDANCRLMPPLRNLRDKAALRAGLLDGTIDAICSNHSPVDEDAKQLPFAEAEAGATGMELLLPLVLKWAEQEKVPLLDALARVTINPAQLLGVKTGHLSVGAHADVCVFDPAITWKVEPAALKSQGKNTPFNGYTMQGKARHTIVEGKVAYSL</sequence>
<dbReference type="PANTHER" id="PTHR43668:SF2">
    <property type="entry name" value="ALLANTOINASE"/>
    <property type="match status" value="1"/>
</dbReference>
<dbReference type="STRING" id="580332.Slit_2931"/>
<evidence type="ECO:0000313" key="6">
    <source>
        <dbReference type="Proteomes" id="UP000001625"/>
    </source>
</evidence>
<dbReference type="NCBIfam" id="NF005791">
    <property type="entry name" value="PRK07627.1"/>
    <property type="match status" value="1"/>
</dbReference>
<dbReference type="SUPFAM" id="SSF51556">
    <property type="entry name" value="Metallo-dependent hydrolases"/>
    <property type="match status" value="1"/>
</dbReference>
<dbReference type="InterPro" id="IPR032466">
    <property type="entry name" value="Metal_Hydrolase"/>
</dbReference>
<dbReference type="AlphaFoldDB" id="D5CQD5"/>
<dbReference type="NCBIfam" id="TIGR00857">
    <property type="entry name" value="pyrC_multi"/>
    <property type="match status" value="1"/>
</dbReference>
<protein>
    <submittedName>
        <fullName evidence="5">Dihydroorotase, multifunctional complex type</fullName>
    </submittedName>
</protein>
<dbReference type="GO" id="GO:0046872">
    <property type="term" value="F:metal ion binding"/>
    <property type="evidence" value="ECO:0007669"/>
    <property type="project" value="InterPro"/>
</dbReference>
<dbReference type="HOGENOM" id="CLU_015572_1_0_4"/>
<dbReference type="InterPro" id="IPR013108">
    <property type="entry name" value="Amidohydro_3"/>
</dbReference>
<dbReference type="CDD" id="cd01317">
    <property type="entry name" value="DHOase_IIa"/>
    <property type="match status" value="1"/>
</dbReference>